<feature type="region of interest" description="Disordered" evidence="1">
    <location>
        <begin position="106"/>
        <end position="137"/>
    </location>
</feature>
<dbReference type="Gene3D" id="1.10.10.60">
    <property type="entry name" value="Homeodomain-like"/>
    <property type="match status" value="1"/>
</dbReference>
<keyword evidence="2" id="KW-1185">Reference proteome</keyword>
<feature type="compositionally biased region" description="Polar residues" evidence="1">
    <location>
        <begin position="127"/>
        <end position="137"/>
    </location>
</feature>
<dbReference type="GeneID" id="104608040"/>
<dbReference type="OrthoDB" id="552191at2759"/>
<feature type="region of interest" description="Disordered" evidence="1">
    <location>
        <begin position="344"/>
        <end position="363"/>
    </location>
</feature>
<feature type="region of interest" description="Disordered" evidence="1">
    <location>
        <begin position="626"/>
        <end position="645"/>
    </location>
</feature>
<feature type="compositionally biased region" description="Basic and acidic residues" evidence="1">
    <location>
        <begin position="209"/>
        <end position="220"/>
    </location>
</feature>
<feature type="region of interest" description="Disordered" evidence="1">
    <location>
        <begin position="1"/>
        <end position="93"/>
    </location>
</feature>
<sequence>MLEKMPQRNSSSIRNAAAPRRSPRFFHAEDPLDNTKLHKLKSKKVQVSRTPISSIEKSQSDSQPSPTVNVTTKSFSGSEIAAPSLRGSKKLKGSIDRVEGFRCLRRSPRFNSSGNIHADVKKRGGDDSSQSHPLGQSFLTDLTGKEVTLDVNQKGNFDETEKEYPGQMGFTKVVGKSEVGIDCSKRSAKKGRGVRRESGSVTFAVKTPEGGREKKTVDTSRVNKEIGVKKERFEGFPRRSARLSSVNVLEEANKKGNDKKAGPEVQSVFTDPPAKEVTLEVNQKQNTQKEETKFLRNIVGKPEVGIDSSVVLTRKEGERRNGNSVTSPAVTSLEDGGKKIRDANRVKEESGVDRKRKHQESCDLQGWTKDQEVALQKAYFAAKPSPHFWKKVSKLVPGKTAQDCFDKVHSDLVTPPQPPPRSRTSRNSSSPMGHFSLSGSKLLGPTELSVKRRRNSKQKRYRAQKTVRHLLQKHYLMDQGCEADMFSILETTTSSCQDLQQDVVSTPECIQKSSGFLEKCHSRSSSAHKKSLSRLSSLCQTALVSPPVLKQVKNSFLHEKYIDQLHCREVRRMAASTSAAKCIGPESDRKDCHVQKVDMLKAARSALSSDARDVIKQFQHLQAHDFSNYDDFDEDENEEDNEDDD</sequence>
<dbReference type="OMA" id="SSICRHN"/>
<feature type="compositionally biased region" description="Basic residues" evidence="1">
    <location>
        <begin position="451"/>
        <end position="464"/>
    </location>
</feature>
<feature type="compositionally biased region" description="Polar residues" evidence="1">
    <location>
        <begin position="47"/>
        <end position="77"/>
    </location>
</feature>
<gene>
    <name evidence="3" type="primary">LOC104608040</name>
</gene>
<dbReference type="CDD" id="cd00167">
    <property type="entry name" value="SANT"/>
    <property type="match status" value="1"/>
</dbReference>
<organism evidence="2 3">
    <name type="scientific">Nelumbo nucifera</name>
    <name type="common">Sacred lotus</name>
    <dbReference type="NCBI Taxonomy" id="4432"/>
    <lineage>
        <taxon>Eukaryota</taxon>
        <taxon>Viridiplantae</taxon>
        <taxon>Streptophyta</taxon>
        <taxon>Embryophyta</taxon>
        <taxon>Tracheophyta</taxon>
        <taxon>Spermatophyta</taxon>
        <taxon>Magnoliopsida</taxon>
        <taxon>Proteales</taxon>
        <taxon>Nelumbonaceae</taxon>
        <taxon>Nelumbo</taxon>
    </lineage>
</organism>
<dbReference type="KEGG" id="nnu:104608040"/>
<feature type="compositionally biased region" description="Basic residues" evidence="1">
    <location>
        <begin position="37"/>
        <end position="46"/>
    </location>
</feature>
<feature type="compositionally biased region" description="Basic and acidic residues" evidence="1">
    <location>
        <begin position="26"/>
        <end position="36"/>
    </location>
</feature>
<evidence type="ECO:0000313" key="2">
    <source>
        <dbReference type="Proteomes" id="UP000189703"/>
    </source>
</evidence>
<proteinExistence type="predicted"/>
<reference evidence="3" key="1">
    <citation type="submission" date="2025-08" db="UniProtKB">
        <authorList>
            <consortium name="RefSeq"/>
        </authorList>
    </citation>
    <scope>IDENTIFICATION</scope>
</reference>
<dbReference type="Proteomes" id="UP000189703">
    <property type="component" value="Unplaced"/>
</dbReference>
<feature type="region of interest" description="Disordered" evidence="1">
    <location>
        <begin position="252"/>
        <end position="275"/>
    </location>
</feature>
<name>A0A1U8AZI6_NELNU</name>
<feature type="region of interest" description="Disordered" evidence="1">
    <location>
        <begin position="315"/>
        <end position="337"/>
    </location>
</feature>
<feature type="compositionally biased region" description="Basic and acidic residues" evidence="1">
    <location>
        <begin position="252"/>
        <end position="262"/>
    </location>
</feature>
<dbReference type="AlphaFoldDB" id="A0A1U8AZI6"/>
<protein>
    <submittedName>
        <fullName evidence="3">Uncharacterized protein LOC104608040</fullName>
    </submittedName>
</protein>
<dbReference type="InterPro" id="IPR001005">
    <property type="entry name" value="SANT/Myb"/>
</dbReference>
<evidence type="ECO:0000313" key="3">
    <source>
        <dbReference type="RefSeq" id="XP_010272189.1"/>
    </source>
</evidence>
<dbReference type="eggNOG" id="ENOG502QVQH">
    <property type="taxonomic scope" value="Eukaryota"/>
</dbReference>
<feature type="region of interest" description="Disordered" evidence="1">
    <location>
        <begin position="186"/>
        <end position="220"/>
    </location>
</feature>
<dbReference type="RefSeq" id="XP_010272189.1">
    <property type="nucleotide sequence ID" value="XM_010273887.1"/>
</dbReference>
<dbReference type="PANTHER" id="PTHR14000">
    <property type="entry name" value="FINGER CCCH DOMAIN PROTEIN, PUTATIVE (DUF3755)-RELATED"/>
    <property type="match status" value="1"/>
</dbReference>
<accession>A0A1U8AZI6</accession>
<feature type="compositionally biased region" description="Basic and acidic residues" evidence="1">
    <location>
        <begin position="344"/>
        <end position="353"/>
    </location>
</feature>
<feature type="compositionally biased region" description="Acidic residues" evidence="1">
    <location>
        <begin position="628"/>
        <end position="645"/>
    </location>
</feature>
<dbReference type="InterPro" id="IPR009057">
    <property type="entry name" value="Homeodomain-like_sf"/>
</dbReference>
<feature type="region of interest" description="Disordered" evidence="1">
    <location>
        <begin position="409"/>
        <end position="464"/>
    </location>
</feature>
<dbReference type="PANTHER" id="PTHR14000:SF17">
    <property type="entry name" value="MYB-LIKE DOMAIN-CONTAINING PROTEIN"/>
    <property type="match status" value="1"/>
</dbReference>
<dbReference type="SUPFAM" id="SSF46689">
    <property type="entry name" value="Homeodomain-like"/>
    <property type="match status" value="1"/>
</dbReference>
<evidence type="ECO:0000256" key="1">
    <source>
        <dbReference type="SAM" id="MobiDB-lite"/>
    </source>
</evidence>